<feature type="transmembrane region" description="Helical" evidence="1">
    <location>
        <begin position="89"/>
        <end position="113"/>
    </location>
</feature>
<dbReference type="PANTHER" id="PTHR34220">
    <property type="entry name" value="SENSOR HISTIDINE KINASE YPDA"/>
    <property type="match status" value="1"/>
</dbReference>
<evidence type="ECO:0000256" key="1">
    <source>
        <dbReference type="SAM" id="Phobius"/>
    </source>
</evidence>
<keyword evidence="4" id="KW-1185">Reference proteome</keyword>
<sequence length="356" mass="38563">MGFPIDRPLLPPASPSTALARWSDALRITVGLWLLVLLIYLPLIVARYPPSAWASVVLDSLTVTVSMALAMPLFALFRMTAARNAALRIALLVPAILSTALSQALFDAAYTGWLADRAVWVAAPASLAHSYGAAFNYACVFAVNVALFQLALMRRRSWADQRRIEAIRAGAQAAQIEAMRRQIDPHFLFNSLNALSALIVGQRNGEAEELTDRLSRYLRTTSALDLAGLVSVEDELDAIGDYLAIEQIRFGGRLTVTIDCDPRAAPRRVPAFLLQPIVADAIEATVSPFGAATVGIEAAMREAILVLTLRHGAAHPLHAATMADTRERLGAMFGDRARVMAEDDGIVRILIAEDAR</sequence>
<feature type="transmembrane region" description="Helical" evidence="1">
    <location>
        <begin position="25"/>
        <end position="46"/>
    </location>
</feature>
<keyword evidence="3" id="KW-0808">Transferase</keyword>
<feature type="domain" description="Signal transduction histidine kinase internal region" evidence="2">
    <location>
        <begin position="174"/>
        <end position="254"/>
    </location>
</feature>
<name>A0ABY7TRS3_9SPHN</name>
<reference evidence="3 4" key="1">
    <citation type="submission" date="2023-02" db="EMBL/GenBank/DDBJ databases">
        <title>Genome sequence of Sphingomonas naphthae.</title>
        <authorList>
            <person name="Kim S."/>
            <person name="Heo J."/>
            <person name="Kwon S.-W."/>
        </authorList>
    </citation>
    <scope>NUCLEOTIDE SEQUENCE [LARGE SCALE GENOMIC DNA]</scope>
    <source>
        <strain evidence="3 4">KACC 18716</strain>
    </source>
</reference>
<proteinExistence type="predicted"/>
<organism evidence="3 4">
    <name type="scientific">Sphingomonas naphthae</name>
    <dbReference type="NCBI Taxonomy" id="1813468"/>
    <lineage>
        <taxon>Bacteria</taxon>
        <taxon>Pseudomonadati</taxon>
        <taxon>Pseudomonadota</taxon>
        <taxon>Alphaproteobacteria</taxon>
        <taxon>Sphingomonadales</taxon>
        <taxon>Sphingomonadaceae</taxon>
        <taxon>Sphingomonas</taxon>
    </lineage>
</organism>
<dbReference type="InterPro" id="IPR010559">
    <property type="entry name" value="Sig_transdc_His_kin_internal"/>
</dbReference>
<dbReference type="InterPro" id="IPR050640">
    <property type="entry name" value="Bact_2-comp_sensor_kinase"/>
</dbReference>
<dbReference type="RefSeq" id="WP_273690662.1">
    <property type="nucleotide sequence ID" value="NZ_CP117411.1"/>
</dbReference>
<keyword evidence="1" id="KW-0812">Transmembrane</keyword>
<keyword evidence="1" id="KW-0472">Membrane</keyword>
<dbReference type="Proteomes" id="UP001220395">
    <property type="component" value="Chromosome"/>
</dbReference>
<evidence type="ECO:0000259" key="2">
    <source>
        <dbReference type="Pfam" id="PF06580"/>
    </source>
</evidence>
<dbReference type="Pfam" id="PF06580">
    <property type="entry name" value="His_kinase"/>
    <property type="match status" value="1"/>
</dbReference>
<dbReference type="GO" id="GO:0016301">
    <property type="term" value="F:kinase activity"/>
    <property type="evidence" value="ECO:0007669"/>
    <property type="project" value="UniProtKB-KW"/>
</dbReference>
<keyword evidence="1" id="KW-1133">Transmembrane helix</keyword>
<dbReference type="EMBL" id="CP117411">
    <property type="protein sequence ID" value="WCT75100.1"/>
    <property type="molecule type" value="Genomic_DNA"/>
</dbReference>
<feature type="transmembrane region" description="Helical" evidence="1">
    <location>
        <begin position="133"/>
        <end position="153"/>
    </location>
</feature>
<gene>
    <name evidence="3" type="ORF">PQ455_07765</name>
</gene>
<protein>
    <submittedName>
        <fullName evidence="3">Histidine kinase</fullName>
    </submittedName>
</protein>
<evidence type="ECO:0000313" key="4">
    <source>
        <dbReference type="Proteomes" id="UP001220395"/>
    </source>
</evidence>
<evidence type="ECO:0000313" key="3">
    <source>
        <dbReference type="EMBL" id="WCT75100.1"/>
    </source>
</evidence>
<dbReference type="PANTHER" id="PTHR34220:SF7">
    <property type="entry name" value="SENSOR HISTIDINE KINASE YPDA"/>
    <property type="match status" value="1"/>
</dbReference>
<feature type="transmembrane region" description="Helical" evidence="1">
    <location>
        <begin position="52"/>
        <end position="77"/>
    </location>
</feature>
<accession>A0ABY7TRS3</accession>
<keyword evidence="3" id="KW-0418">Kinase</keyword>